<accession>A0ACC0WMM1</accession>
<name>A0ACC0WMM1_9STRA</name>
<gene>
    <name evidence="1" type="ORF">PsorP6_017276</name>
</gene>
<evidence type="ECO:0000313" key="1">
    <source>
        <dbReference type="EMBL" id="KAI9919333.1"/>
    </source>
</evidence>
<organism evidence="1 2">
    <name type="scientific">Peronosclerospora sorghi</name>
    <dbReference type="NCBI Taxonomy" id="230839"/>
    <lineage>
        <taxon>Eukaryota</taxon>
        <taxon>Sar</taxon>
        <taxon>Stramenopiles</taxon>
        <taxon>Oomycota</taxon>
        <taxon>Peronosporomycetes</taxon>
        <taxon>Peronosporales</taxon>
        <taxon>Peronosporaceae</taxon>
        <taxon>Peronosclerospora</taxon>
    </lineage>
</organism>
<sequence length="71" mass="8100">MERKSSLQVPRLACEGQLAVITQQNAKQRAIFDMQFGPMFSEVMGKISVVGLRAAHRQYLQRFDDIRDCQG</sequence>
<dbReference type="EMBL" id="CM047590">
    <property type="protein sequence ID" value="KAI9919333.1"/>
    <property type="molecule type" value="Genomic_DNA"/>
</dbReference>
<protein>
    <submittedName>
        <fullName evidence="1">Uncharacterized protein</fullName>
    </submittedName>
</protein>
<keyword evidence="2" id="KW-1185">Reference proteome</keyword>
<proteinExistence type="predicted"/>
<reference evidence="1 2" key="1">
    <citation type="journal article" date="2022" name="bioRxiv">
        <title>The genome of the oomycete Peronosclerospora sorghi, a cosmopolitan pathogen of maize and sorghum, is inflated with dispersed pseudogenes.</title>
        <authorList>
            <person name="Fletcher K."/>
            <person name="Martin F."/>
            <person name="Isakeit T."/>
            <person name="Cavanaugh K."/>
            <person name="Magill C."/>
            <person name="Michelmore R."/>
        </authorList>
    </citation>
    <scope>NUCLEOTIDE SEQUENCE [LARGE SCALE GENOMIC DNA]</scope>
    <source>
        <strain evidence="1">P6</strain>
    </source>
</reference>
<dbReference type="Proteomes" id="UP001163321">
    <property type="component" value="Chromosome 11"/>
</dbReference>
<evidence type="ECO:0000313" key="2">
    <source>
        <dbReference type="Proteomes" id="UP001163321"/>
    </source>
</evidence>
<comment type="caution">
    <text evidence="1">The sequence shown here is derived from an EMBL/GenBank/DDBJ whole genome shotgun (WGS) entry which is preliminary data.</text>
</comment>